<gene>
    <name evidence="1" type="ORF">DEO72_LG4g2865</name>
</gene>
<proteinExistence type="predicted"/>
<evidence type="ECO:0000313" key="2">
    <source>
        <dbReference type="Proteomes" id="UP000501690"/>
    </source>
</evidence>
<reference evidence="1 2" key="1">
    <citation type="submission" date="2019-04" db="EMBL/GenBank/DDBJ databases">
        <title>An improved genome assembly and genetic linkage map for asparagus bean, Vigna unguiculata ssp. sesquipedialis.</title>
        <authorList>
            <person name="Xia Q."/>
            <person name="Zhang R."/>
            <person name="Dong Y."/>
        </authorList>
    </citation>
    <scope>NUCLEOTIDE SEQUENCE [LARGE SCALE GENOMIC DNA]</scope>
    <source>
        <tissue evidence="1">Leaf</tissue>
    </source>
</reference>
<organism evidence="1 2">
    <name type="scientific">Vigna unguiculata</name>
    <name type="common">Cowpea</name>
    <dbReference type="NCBI Taxonomy" id="3917"/>
    <lineage>
        <taxon>Eukaryota</taxon>
        <taxon>Viridiplantae</taxon>
        <taxon>Streptophyta</taxon>
        <taxon>Embryophyta</taxon>
        <taxon>Tracheophyta</taxon>
        <taxon>Spermatophyta</taxon>
        <taxon>Magnoliopsida</taxon>
        <taxon>eudicotyledons</taxon>
        <taxon>Gunneridae</taxon>
        <taxon>Pentapetalae</taxon>
        <taxon>rosids</taxon>
        <taxon>fabids</taxon>
        <taxon>Fabales</taxon>
        <taxon>Fabaceae</taxon>
        <taxon>Papilionoideae</taxon>
        <taxon>50 kb inversion clade</taxon>
        <taxon>NPAAA clade</taxon>
        <taxon>indigoferoid/millettioid clade</taxon>
        <taxon>Phaseoleae</taxon>
        <taxon>Vigna</taxon>
    </lineage>
</organism>
<name>A0A4D6LV62_VIGUN</name>
<keyword evidence="2" id="KW-1185">Reference proteome</keyword>
<dbReference type="EMBL" id="CP039348">
    <property type="protein sequence ID" value="QCD91896.1"/>
    <property type="molecule type" value="Genomic_DNA"/>
</dbReference>
<sequence>MEKNLSVNPLLERALCTPTLACICSERVQVRGHCDRKFLRTALQSAKCGRIWEMFHCYILQQLGLKSRGTGLQFSSRFSAERGLCLYIRKQYAAQNTTHDSTLAVHCTKYSFVCNHYSSL</sequence>
<protein>
    <submittedName>
        <fullName evidence="1">Uncharacterized protein</fullName>
    </submittedName>
</protein>
<evidence type="ECO:0000313" key="1">
    <source>
        <dbReference type="EMBL" id="QCD91896.1"/>
    </source>
</evidence>
<dbReference type="Proteomes" id="UP000501690">
    <property type="component" value="Linkage Group LG4"/>
</dbReference>
<dbReference type="AlphaFoldDB" id="A0A4D6LV62"/>
<accession>A0A4D6LV62</accession>